<dbReference type="GO" id="GO:0004803">
    <property type="term" value="F:transposase activity"/>
    <property type="evidence" value="ECO:0007669"/>
    <property type="project" value="InterPro"/>
</dbReference>
<dbReference type="SUPFAM" id="SSF46689">
    <property type="entry name" value="Homeodomain-like"/>
    <property type="match status" value="1"/>
</dbReference>
<reference evidence="1" key="1">
    <citation type="submission" date="2015-10" db="EMBL/GenBank/DDBJ databases">
        <authorList>
            <person name="Gilbert D.G."/>
        </authorList>
    </citation>
    <scope>NUCLEOTIDE SEQUENCE</scope>
    <source>
        <strain evidence="1">Phyl III-seqv23</strain>
    </source>
</reference>
<dbReference type="EMBL" id="LN899821">
    <property type="protein sequence ID" value="CUV21048.1"/>
    <property type="molecule type" value="Genomic_DNA"/>
</dbReference>
<dbReference type="InterPro" id="IPR002514">
    <property type="entry name" value="Transposase_8"/>
</dbReference>
<sequence>MTETEVDYLPLRVTRVRANGKREFAPESKRRLIEACSVPGVSISGMALKAGVNANQLHKWIREHERAGAAVMDNVEPAPSAFVPVVAIGDVVVPAAAAPESVPVVRREAAAPSARPAAPARLTAQFPNGVRVELECCGRDVGLVRAMIEALGAS</sequence>
<proteinExistence type="predicted"/>
<gene>
    <name evidence="1" type="ORF">PSS4_v1_2040003</name>
</gene>
<accession>A0A0S4UFN2</accession>
<organism evidence="1">
    <name type="scientific">Ralstonia solanacearum</name>
    <name type="common">Pseudomonas solanacearum</name>
    <dbReference type="NCBI Taxonomy" id="305"/>
    <lineage>
        <taxon>Bacteria</taxon>
        <taxon>Pseudomonadati</taxon>
        <taxon>Pseudomonadota</taxon>
        <taxon>Betaproteobacteria</taxon>
        <taxon>Burkholderiales</taxon>
        <taxon>Burkholderiaceae</taxon>
        <taxon>Ralstonia</taxon>
        <taxon>Ralstonia solanacearum species complex</taxon>
    </lineage>
</organism>
<dbReference type="AlphaFoldDB" id="A0A0S4UFN2"/>
<protein>
    <submittedName>
        <fullName evidence="1">Transposase</fullName>
    </submittedName>
</protein>
<evidence type="ECO:0000313" key="1">
    <source>
        <dbReference type="EMBL" id="CUV21048.1"/>
    </source>
</evidence>
<dbReference type="GO" id="GO:0006313">
    <property type="term" value="P:DNA transposition"/>
    <property type="evidence" value="ECO:0007669"/>
    <property type="project" value="InterPro"/>
</dbReference>
<dbReference type="NCBIfam" id="NF047595">
    <property type="entry name" value="IS66_ISRel24_TnpA"/>
    <property type="match status" value="1"/>
</dbReference>
<dbReference type="Pfam" id="PF01527">
    <property type="entry name" value="HTH_Tnp_1"/>
    <property type="match status" value="1"/>
</dbReference>
<dbReference type="GO" id="GO:0003677">
    <property type="term" value="F:DNA binding"/>
    <property type="evidence" value="ECO:0007669"/>
    <property type="project" value="InterPro"/>
</dbReference>
<dbReference type="InterPro" id="IPR009057">
    <property type="entry name" value="Homeodomain-like_sf"/>
</dbReference>
<name>A0A0S4UFN2_RALSL</name>